<organism evidence="1 2">
    <name type="scientific">Lactococcus petauri</name>
    <dbReference type="NCBI Taxonomy" id="1940789"/>
    <lineage>
        <taxon>Bacteria</taxon>
        <taxon>Bacillati</taxon>
        <taxon>Bacillota</taxon>
        <taxon>Bacilli</taxon>
        <taxon>Lactobacillales</taxon>
        <taxon>Streptococcaceae</taxon>
        <taxon>Lactococcus</taxon>
    </lineage>
</organism>
<evidence type="ECO:0008006" key="3">
    <source>
        <dbReference type="Google" id="ProtNLM"/>
    </source>
</evidence>
<dbReference type="RefSeq" id="WP_086583273.1">
    <property type="nucleotide sequence ID" value="NZ_MUIZ01000009.1"/>
</dbReference>
<dbReference type="EMBL" id="MUIZ01000009">
    <property type="protein sequence ID" value="OUK02875.1"/>
    <property type="molecule type" value="Genomic_DNA"/>
</dbReference>
<dbReference type="Pfam" id="PF13155">
    <property type="entry name" value="Toprim_2"/>
    <property type="match status" value="1"/>
</dbReference>
<reference evidence="1 2" key="1">
    <citation type="submission" date="2017-02" db="EMBL/GenBank/DDBJ databases">
        <authorList>
            <person name="Peterson S.W."/>
        </authorList>
    </citation>
    <scope>NUCLEOTIDE SEQUENCE [LARGE SCALE GENOMIC DNA]</scope>
    <source>
        <strain evidence="1">159469</strain>
    </source>
</reference>
<accession>A0A252CAQ0</accession>
<proteinExistence type="predicted"/>
<gene>
    <name evidence="1" type="ORF">BZZ03_10600</name>
</gene>
<dbReference type="GO" id="GO:0003677">
    <property type="term" value="F:DNA binding"/>
    <property type="evidence" value="ECO:0007669"/>
    <property type="project" value="InterPro"/>
</dbReference>
<sequence length="375" mass="42981">MYDPDRLKNEAKNTDILSVAESLGMELDKISSHYYSWKLHDSLVIDTDKNIYHWFSRGLKGKDTIDLVKQVKDVSFKEALQHILGLDAQVLSPQKKESQKPFVYRVPEAKSFDYARKYLKNERGLSDETIDFFLSKGVIAQGIYKDYKTGETEPVVVFKNVDLTGRTVGGALQGIWYNKQKYKKKGRLKKTLRGSEHYSGFQIDVGEKKSFAQSTKESPFKIYVFEGPLDMMAYYDLHKERLNNARLVALHGLNKGTISKSIVDALCSDIESYKKLEANVIPAHQWLRDADEKGFTDKLKIIIATDNDKAGKEFFLNLGLKHTKVVPHMPPLRPGATKADWNDHLKLKNQEQKMKETQHMVASVIQKDHFSELYV</sequence>
<dbReference type="GO" id="GO:0006260">
    <property type="term" value="P:DNA replication"/>
    <property type="evidence" value="ECO:0007669"/>
    <property type="project" value="InterPro"/>
</dbReference>
<dbReference type="Gene3D" id="3.90.580.10">
    <property type="entry name" value="Zinc finger, CHC2-type domain"/>
    <property type="match status" value="1"/>
</dbReference>
<dbReference type="Gene3D" id="3.40.1360.10">
    <property type="match status" value="1"/>
</dbReference>
<comment type="caution">
    <text evidence="1">The sequence shown here is derived from an EMBL/GenBank/DDBJ whole genome shotgun (WGS) entry which is preliminary data.</text>
</comment>
<protein>
    <recommendedName>
        <fullName evidence="3">DUF3991 domain-containing protein</fullName>
    </recommendedName>
</protein>
<dbReference type="InterPro" id="IPR036977">
    <property type="entry name" value="DNA_primase_Znf_CHC2"/>
</dbReference>
<dbReference type="GO" id="GO:0008270">
    <property type="term" value="F:zinc ion binding"/>
    <property type="evidence" value="ECO:0007669"/>
    <property type="project" value="InterPro"/>
</dbReference>
<dbReference type="SUPFAM" id="SSF57783">
    <property type="entry name" value="Zinc beta-ribbon"/>
    <property type="match status" value="1"/>
</dbReference>
<name>A0A252CAQ0_9LACT</name>
<evidence type="ECO:0000313" key="2">
    <source>
        <dbReference type="Proteomes" id="UP000194606"/>
    </source>
</evidence>
<dbReference type="Proteomes" id="UP000194606">
    <property type="component" value="Unassembled WGS sequence"/>
</dbReference>
<dbReference type="AlphaFoldDB" id="A0A252CAQ0"/>
<evidence type="ECO:0000313" key="1">
    <source>
        <dbReference type="EMBL" id="OUK02875.1"/>
    </source>
</evidence>